<dbReference type="Proteomes" id="UP000654075">
    <property type="component" value="Unassembled WGS sequence"/>
</dbReference>
<dbReference type="PANTHER" id="PTHR23253">
    <property type="entry name" value="EUKARYOTIC TRANSLATION INITIATION FACTOR 4 GAMMA"/>
    <property type="match status" value="1"/>
</dbReference>
<evidence type="ECO:0000256" key="2">
    <source>
        <dbReference type="ARBA" id="ARBA00022540"/>
    </source>
</evidence>
<dbReference type="OrthoDB" id="514777at2759"/>
<dbReference type="PANTHER" id="PTHR23253:SF9">
    <property type="entry name" value="EUKARYOTIC TRANSLATION INITIATION FACTOR 4 GAMMA 2"/>
    <property type="match status" value="1"/>
</dbReference>
<feature type="domain" description="MIF4G" evidence="4">
    <location>
        <begin position="2"/>
        <end position="102"/>
    </location>
</feature>
<feature type="non-terminal residue" evidence="5">
    <location>
        <position position="102"/>
    </location>
</feature>
<name>A0A813ECY4_POLGL</name>
<comment type="caution">
    <text evidence="5">The sequence shown here is derived from an EMBL/GenBank/DDBJ whole genome shotgun (WGS) entry which is preliminary data.</text>
</comment>
<reference evidence="5" key="1">
    <citation type="submission" date="2021-02" db="EMBL/GenBank/DDBJ databases">
        <authorList>
            <person name="Dougan E. K."/>
            <person name="Rhodes N."/>
            <person name="Thang M."/>
            <person name="Chan C."/>
        </authorList>
    </citation>
    <scope>NUCLEOTIDE SEQUENCE</scope>
</reference>
<evidence type="ECO:0000313" key="6">
    <source>
        <dbReference type="Proteomes" id="UP000654075"/>
    </source>
</evidence>
<dbReference type="InterPro" id="IPR016024">
    <property type="entry name" value="ARM-type_fold"/>
</dbReference>
<dbReference type="GO" id="GO:0003743">
    <property type="term" value="F:translation initiation factor activity"/>
    <property type="evidence" value="ECO:0007669"/>
    <property type="project" value="UniProtKB-KW"/>
</dbReference>
<dbReference type="GO" id="GO:0003729">
    <property type="term" value="F:mRNA binding"/>
    <property type="evidence" value="ECO:0007669"/>
    <property type="project" value="TreeGrafter"/>
</dbReference>
<keyword evidence="3" id="KW-0648">Protein biosynthesis</keyword>
<evidence type="ECO:0000256" key="1">
    <source>
        <dbReference type="ARBA" id="ARBA00005775"/>
    </source>
</evidence>
<proteinExistence type="inferred from homology"/>
<dbReference type="InterPro" id="IPR003890">
    <property type="entry name" value="MIF4G-like_typ-3"/>
</dbReference>
<accession>A0A813ECY4</accession>
<dbReference type="SUPFAM" id="SSF48371">
    <property type="entry name" value="ARM repeat"/>
    <property type="match status" value="1"/>
</dbReference>
<gene>
    <name evidence="5" type="ORF">PGLA1383_LOCUS13982</name>
</gene>
<keyword evidence="6" id="KW-1185">Reference proteome</keyword>
<sequence>DKMLANMKFIGNLFLRQLLNVKVIGLMVHDLVGHQVLPEELPEEHEIECVCELLQAIGFILDGSENGNMLMNEFSARLVDLRRHTSPDGKTAFSKRVQFLIQ</sequence>
<comment type="similarity">
    <text evidence="1">Belongs to the eukaryotic initiation factor 4G family.</text>
</comment>
<evidence type="ECO:0000259" key="4">
    <source>
        <dbReference type="Pfam" id="PF02854"/>
    </source>
</evidence>
<dbReference type="Gene3D" id="1.25.40.180">
    <property type="match status" value="1"/>
</dbReference>
<evidence type="ECO:0000256" key="3">
    <source>
        <dbReference type="ARBA" id="ARBA00022917"/>
    </source>
</evidence>
<organism evidence="5 6">
    <name type="scientific">Polarella glacialis</name>
    <name type="common">Dinoflagellate</name>
    <dbReference type="NCBI Taxonomy" id="89957"/>
    <lineage>
        <taxon>Eukaryota</taxon>
        <taxon>Sar</taxon>
        <taxon>Alveolata</taxon>
        <taxon>Dinophyceae</taxon>
        <taxon>Suessiales</taxon>
        <taxon>Suessiaceae</taxon>
        <taxon>Polarella</taxon>
    </lineage>
</organism>
<protein>
    <recommendedName>
        <fullName evidence="4">MIF4G domain-containing protein</fullName>
    </recommendedName>
</protein>
<evidence type="ECO:0000313" key="5">
    <source>
        <dbReference type="EMBL" id="CAE8595471.1"/>
    </source>
</evidence>
<keyword evidence="2" id="KW-0396">Initiation factor</keyword>
<dbReference type="GO" id="GO:0016281">
    <property type="term" value="C:eukaryotic translation initiation factor 4F complex"/>
    <property type="evidence" value="ECO:0007669"/>
    <property type="project" value="TreeGrafter"/>
</dbReference>
<dbReference type="Pfam" id="PF02854">
    <property type="entry name" value="MIF4G"/>
    <property type="match status" value="1"/>
</dbReference>
<feature type="non-terminal residue" evidence="5">
    <location>
        <position position="1"/>
    </location>
</feature>
<dbReference type="AlphaFoldDB" id="A0A813ECY4"/>
<dbReference type="EMBL" id="CAJNNV010007875">
    <property type="protein sequence ID" value="CAE8595471.1"/>
    <property type="molecule type" value="Genomic_DNA"/>
</dbReference>